<dbReference type="EC" id="3.4.21.53" evidence="9 10"/>
<dbReference type="PROSITE" id="PS51786">
    <property type="entry name" value="LON_PROTEOLYTIC"/>
    <property type="match status" value="1"/>
</dbReference>
<dbReference type="InterPro" id="IPR046336">
    <property type="entry name" value="Lon_prtase_N_sf"/>
</dbReference>
<dbReference type="GO" id="GO:0006515">
    <property type="term" value="P:protein quality control for misfolded or incompletely synthesized proteins"/>
    <property type="evidence" value="ECO:0007669"/>
    <property type="project" value="UniProtKB-UniRule"/>
</dbReference>
<sequence>MEKRTDIKNGTLMPMIPTRDLVVFPGMSVNFDVGREMSIQSLHNARNDFSGDVFLCAQKDINVESPEKKDMFRIGTIANIRQVIKSPGGVCRCMVRGVRKARLAEMIVHDDCYEAVVKPLPNYSKDKLYNHELDAVEREVRKAFEEYARLMPKMPQEIYTAVMGAKTASELFEAVAFNVPLAFIDRQALLEAQSAGEKLVLMMTILAREIDVLSLEKEIHEQVQSQIEDNQREYYIREQIKALQNELGEGGFDGSDEGEIQKYYEKIEELKAPDEVKEKLNDEVRRLSRMAGSSQEAVVIRGYLDTVLGLPWGVYTKDTADVKKAQAVLDKDHYGLKRVKERIIENLAVRALTPDIKGQIICLVGPPGVGKTSVAKSVARALNRKFVRVSLGGVKDESDIRGHRKTYVGAMPGRIINAMKLAGSSNPVMLLDEIDKMSNDFRGDPSSAMLEVLDSEQNNAFRDHYTEIPYDLSSVLFITTANTLDTVAAPLLDRMEVIELSSYTREEKFNIAKKHLVKKQLEKHGLTSSMMKLTNDGIYQLIDGYTREAGVRTLERTIGSLCRKAAREIVENDVKKVTFSAKNIPDYLGHIKYLPDDAAKEDQIGCVNGLAWTAVGGVLMPLEVLVLDGKGKIELTGSLGDVMKESAKIAVSYCRSIAEEYGIEKDFYEKKDMHIHAPEGAVPKDGPSAGVTMITAIVSALSGRKVRADVAMTGEITLTGKVLPIGGLREKTMAAFKAGVKTVIVPEKNRGDLDEIDDVVKEGLEFVFAERISDVLDAALVKPPENAVLPDMMGNPQPRVRARSRKTV</sequence>
<dbReference type="Gene3D" id="2.30.130.40">
    <property type="entry name" value="LON domain-like"/>
    <property type="match status" value="1"/>
</dbReference>
<dbReference type="Gene3D" id="1.20.58.1480">
    <property type="match status" value="1"/>
</dbReference>
<dbReference type="PROSITE" id="PS01046">
    <property type="entry name" value="LON_SER"/>
    <property type="match status" value="1"/>
</dbReference>
<dbReference type="InterPro" id="IPR054594">
    <property type="entry name" value="Lon_lid"/>
</dbReference>
<evidence type="ECO:0000256" key="2">
    <source>
        <dbReference type="ARBA" id="ARBA00022490"/>
    </source>
</evidence>
<dbReference type="Gene3D" id="1.10.8.60">
    <property type="match status" value="1"/>
</dbReference>
<dbReference type="Pfam" id="PF00004">
    <property type="entry name" value="AAA"/>
    <property type="match status" value="1"/>
</dbReference>
<accession>A0A011UG67</accession>
<dbReference type="SMART" id="SM00382">
    <property type="entry name" value="AAA"/>
    <property type="match status" value="1"/>
</dbReference>
<evidence type="ECO:0000256" key="1">
    <source>
        <dbReference type="ARBA" id="ARBA00004496"/>
    </source>
</evidence>
<feature type="active site" evidence="9 11">
    <location>
        <position position="688"/>
    </location>
</feature>
<feature type="domain" description="Lon proteolytic" evidence="15">
    <location>
        <begin position="601"/>
        <end position="782"/>
    </location>
</feature>
<dbReference type="GO" id="GO:0004176">
    <property type="term" value="F:ATP-dependent peptidase activity"/>
    <property type="evidence" value="ECO:0007669"/>
    <property type="project" value="UniProtKB-UniRule"/>
</dbReference>
<dbReference type="Proteomes" id="UP000021369">
    <property type="component" value="Unassembled WGS sequence"/>
</dbReference>
<dbReference type="GO" id="GO:0034605">
    <property type="term" value="P:cellular response to heat"/>
    <property type="evidence" value="ECO:0007669"/>
    <property type="project" value="UniProtKB-UniRule"/>
</dbReference>
<evidence type="ECO:0000259" key="16">
    <source>
        <dbReference type="PROSITE" id="PS51787"/>
    </source>
</evidence>
<comment type="function">
    <text evidence="9">ATP-dependent serine protease that mediates the selective degradation of mutant and abnormal proteins as well as certain short-lived regulatory proteins. Required for cellular homeostasis and for survival from DNA damage and developmental changes induced by stress. Degrades polypeptides processively to yield small peptide fragments that are 5 to 10 amino acids long. Binds to DNA in a double-stranded, site-specific manner.</text>
</comment>
<evidence type="ECO:0000256" key="11">
    <source>
        <dbReference type="PIRSR" id="PIRSR001174-1"/>
    </source>
</evidence>
<proteinExistence type="evidence at transcript level"/>
<dbReference type="GO" id="GO:0005737">
    <property type="term" value="C:cytoplasm"/>
    <property type="evidence" value="ECO:0007669"/>
    <property type="project" value="UniProtKB-SubCell"/>
</dbReference>
<dbReference type="Pfam" id="PF02190">
    <property type="entry name" value="LON_substr_bdg"/>
    <property type="match status" value="1"/>
</dbReference>
<dbReference type="NCBIfam" id="TIGR00763">
    <property type="entry name" value="lon"/>
    <property type="match status" value="1"/>
</dbReference>
<dbReference type="Gene3D" id="3.30.230.10">
    <property type="match status" value="1"/>
</dbReference>
<reference evidence="17 18" key="1">
    <citation type="submission" date="2013-06" db="EMBL/GenBank/DDBJ databases">
        <title>Rumen cellulosomics: divergent fiber-degrading strategies revealed by comparative genome-wide analysis of six Ruminococcal strains.</title>
        <authorList>
            <person name="Dassa B."/>
            <person name="Borovok I."/>
            <person name="Lamed R."/>
            <person name="Flint H."/>
            <person name="Yeoman C.J."/>
            <person name="White B."/>
            <person name="Bayer E.A."/>
        </authorList>
    </citation>
    <scope>NUCLEOTIDE SEQUENCE [LARGE SCALE GENOMIC DNA]</scope>
    <source>
        <strain evidence="17 18">SY3</strain>
    </source>
</reference>
<dbReference type="MEROPS" id="S16.001"/>
<dbReference type="InterPro" id="IPR008269">
    <property type="entry name" value="Lon_proteolytic"/>
</dbReference>
<dbReference type="InterPro" id="IPR015947">
    <property type="entry name" value="PUA-like_sf"/>
</dbReference>
<keyword evidence="5 9" id="KW-0378">Hydrolase</keyword>
<dbReference type="FunFam" id="3.40.50.300:FF:000382">
    <property type="entry name" value="Lon protease homolog 2, peroxisomal"/>
    <property type="match status" value="1"/>
</dbReference>
<dbReference type="InterPro" id="IPR027065">
    <property type="entry name" value="Lon_Prtase"/>
</dbReference>
<comment type="similarity">
    <text evidence="9 10 13 14">Belongs to the peptidase S16 family.</text>
</comment>
<dbReference type="InterPro" id="IPR008268">
    <property type="entry name" value="Peptidase_S16_AS"/>
</dbReference>
<dbReference type="SUPFAM" id="SSF54211">
    <property type="entry name" value="Ribosomal protein S5 domain 2-like"/>
    <property type="match status" value="1"/>
</dbReference>
<keyword evidence="4 9" id="KW-0547">Nucleotide-binding</keyword>
<dbReference type="InterPro" id="IPR014721">
    <property type="entry name" value="Ribsml_uS5_D2-typ_fold_subgr"/>
</dbReference>
<feature type="binding site" evidence="9 12">
    <location>
        <begin position="365"/>
        <end position="372"/>
    </location>
    <ligand>
        <name>ATP</name>
        <dbReference type="ChEBI" id="CHEBI:30616"/>
    </ligand>
</feature>
<evidence type="ECO:0000313" key="18">
    <source>
        <dbReference type="Proteomes" id="UP000021369"/>
    </source>
</evidence>
<evidence type="ECO:0000259" key="15">
    <source>
        <dbReference type="PROSITE" id="PS51786"/>
    </source>
</evidence>
<keyword evidence="3 9" id="KW-0645">Protease</keyword>
<evidence type="ECO:0000313" key="17">
    <source>
        <dbReference type="EMBL" id="EXM39664.1"/>
    </source>
</evidence>
<evidence type="ECO:0000256" key="4">
    <source>
        <dbReference type="ARBA" id="ARBA00022741"/>
    </source>
</evidence>
<dbReference type="RefSeq" id="WP_037286535.1">
    <property type="nucleotide sequence ID" value="NZ_JEOB01000002.1"/>
</dbReference>
<dbReference type="Pfam" id="PF05362">
    <property type="entry name" value="Lon_C"/>
    <property type="match status" value="1"/>
</dbReference>
<dbReference type="PATRIC" id="fig|1341156.4.peg.1913"/>
<evidence type="ECO:0000256" key="12">
    <source>
        <dbReference type="PIRSR" id="PIRSR001174-2"/>
    </source>
</evidence>
<dbReference type="CDD" id="cd19500">
    <property type="entry name" value="RecA-like_Lon"/>
    <property type="match status" value="1"/>
</dbReference>
<evidence type="ECO:0000256" key="14">
    <source>
        <dbReference type="RuleBase" id="RU000591"/>
    </source>
</evidence>
<comment type="catalytic activity">
    <reaction evidence="9 10 13">
        <text>Hydrolysis of proteins in presence of ATP.</text>
        <dbReference type="EC" id="3.4.21.53"/>
    </reaction>
</comment>
<gene>
    <name evidence="9" type="primary">lon</name>
    <name evidence="17" type="ORF">RASY3_07495</name>
</gene>
<keyword evidence="6 9" id="KW-0720">Serine protease</keyword>
<dbReference type="SMART" id="SM00464">
    <property type="entry name" value="LON"/>
    <property type="match status" value="1"/>
</dbReference>
<dbReference type="InterPro" id="IPR004815">
    <property type="entry name" value="Lon_bac/euk-typ"/>
</dbReference>
<dbReference type="GO" id="GO:0005524">
    <property type="term" value="F:ATP binding"/>
    <property type="evidence" value="ECO:0007669"/>
    <property type="project" value="UniProtKB-UniRule"/>
</dbReference>
<dbReference type="GO" id="GO:0043565">
    <property type="term" value="F:sequence-specific DNA binding"/>
    <property type="evidence" value="ECO:0007669"/>
    <property type="project" value="UniProtKB-UniRule"/>
</dbReference>
<dbReference type="InterPro" id="IPR027543">
    <property type="entry name" value="Lon_bac"/>
</dbReference>
<comment type="subunit">
    <text evidence="9 10">Homohexamer. Organized in a ring with a central cavity.</text>
</comment>
<organism evidence="17 18">
    <name type="scientific">Ruminococcus albus SY3</name>
    <dbReference type="NCBI Taxonomy" id="1341156"/>
    <lineage>
        <taxon>Bacteria</taxon>
        <taxon>Bacillati</taxon>
        <taxon>Bacillota</taxon>
        <taxon>Clostridia</taxon>
        <taxon>Eubacteriales</taxon>
        <taxon>Oscillospiraceae</taxon>
        <taxon>Ruminococcus</taxon>
    </lineage>
</organism>
<protein>
    <recommendedName>
        <fullName evidence="9 10">Lon protease</fullName>
        <ecNumber evidence="9 10">3.4.21.53</ecNumber>
    </recommendedName>
    <alternativeName>
        <fullName evidence="9">ATP-dependent protease La</fullName>
    </alternativeName>
</protein>
<evidence type="ECO:0000256" key="6">
    <source>
        <dbReference type="ARBA" id="ARBA00022825"/>
    </source>
</evidence>
<evidence type="ECO:0000256" key="13">
    <source>
        <dbReference type="PROSITE-ProRule" id="PRU01122"/>
    </source>
</evidence>
<evidence type="ECO:0000256" key="8">
    <source>
        <dbReference type="ARBA" id="ARBA00023016"/>
    </source>
</evidence>
<dbReference type="PRINTS" id="PR00830">
    <property type="entry name" value="ENDOLAPTASE"/>
</dbReference>
<evidence type="ECO:0000256" key="10">
    <source>
        <dbReference type="PIRNR" id="PIRNR001174"/>
    </source>
</evidence>
<dbReference type="GO" id="GO:0004252">
    <property type="term" value="F:serine-type endopeptidase activity"/>
    <property type="evidence" value="ECO:0007669"/>
    <property type="project" value="UniProtKB-UniRule"/>
</dbReference>
<comment type="caution">
    <text evidence="17">The sequence shown here is derived from an EMBL/GenBank/DDBJ whole genome shotgun (WGS) entry which is preliminary data.</text>
</comment>
<dbReference type="InterPro" id="IPR027417">
    <property type="entry name" value="P-loop_NTPase"/>
</dbReference>
<dbReference type="PIRSF" id="PIRSF001174">
    <property type="entry name" value="Lon_proteas"/>
    <property type="match status" value="1"/>
</dbReference>
<keyword evidence="7 9" id="KW-0067">ATP-binding</keyword>
<dbReference type="InterPro" id="IPR020568">
    <property type="entry name" value="Ribosomal_Su5_D2-typ_SF"/>
</dbReference>
<dbReference type="Pfam" id="PF22667">
    <property type="entry name" value="Lon_lid"/>
    <property type="match status" value="1"/>
</dbReference>
<dbReference type="OrthoDB" id="9803599at2"/>
<dbReference type="PANTHER" id="PTHR10046">
    <property type="entry name" value="ATP DEPENDENT LON PROTEASE FAMILY MEMBER"/>
    <property type="match status" value="1"/>
</dbReference>
<feature type="domain" description="Lon N-terminal" evidence="16">
    <location>
        <begin position="13"/>
        <end position="210"/>
    </location>
</feature>
<keyword evidence="2 9" id="KW-0963">Cytoplasm</keyword>
<keyword evidence="18" id="KW-1185">Reference proteome</keyword>
<evidence type="ECO:0000256" key="5">
    <source>
        <dbReference type="ARBA" id="ARBA00022801"/>
    </source>
</evidence>
<dbReference type="SUPFAM" id="SSF52540">
    <property type="entry name" value="P-loop containing nucleoside triphosphate hydrolases"/>
    <property type="match status" value="1"/>
</dbReference>
<comment type="subcellular location">
    <subcellularLocation>
        <location evidence="1 9 10">Cytoplasm</location>
    </subcellularLocation>
</comment>
<dbReference type="HAMAP" id="MF_01973">
    <property type="entry name" value="lon_bact"/>
    <property type="match status" value="1"/>
</dbReference>
<dbReference type="InterPro" id="IPR003593">
    <property type="entry name" value="AAA+_ATPase"/>
</dbReference>
<dbReference type="AlphaFoldDB" id="A0A011UG67"/>
<name>A0A011UG67_RUMAL</name>
<feature type="active site" evidence="9 11">
    <location>
        <position position="731"/>
    </location>
</feature>
<dbReference type="GO" id="GO:0016887">
    <property type="term" value="F:ATP hydrolysis activity"/>
    <property type="evidence" value="ECO:0007669"/>
    <property type="project" value="UniProtKB-UniRule"/>
</dbReference>
<dbReference type="InterPro" id="IPR003959">
    <property type="entry name" value="ATPase_AAA_core"/>
</dbReference>
<evidence type="ECO:0000256" key="7">
    <source>
        <dbReference type="ARBA" id="ARBA00022840"/>
    </source>
</evidence>
<evidence type="ECO:0000256" key="9">
    <source>
        <dbReference type="HAMAP-Rule" id="MF_01973"/>
    </source>
</evidence>
<dbReference type="PROSITE" id="PS51787">
    <property type="entry name" value="LON_N"/>
    <property type="match status" value="1"/>
</dbReference>
<evidence type="ECO:0000256" key="3">
    <source>
        <dbReference type="ARBA" id="ARBA00022670"/>
    </source>
</evidence>
<dbReference type="InterPro" id="IPR003111">
    <property type="entry name" value="Lon_prtase_N"/>
</dbReference>
<keyword evidence="8 9" id="KW-0346">Stress response</keyword>
<dbReference type="SUPFAM" id="SSF88697">
    <property type="entry name" value="PUA domain-like"/>
    <property type="match status" value="1"/>
</dbReference>
<dbReference type="EMBL" id="JEOB01000002">
    <property type="protein sequence ID" value="EXM39664.1"/>
    <property type="molecule type" value="Genomic_DNA"/>
</dbReference>
<dbReference type="Gene3D" id="3.40.50.300">
    <property type="entry name" value="P-loop containing nucleotide triphosphate hydrolases"/>
    <property type="match status" value="1"/>
</dbReference>
<dbReference type="Gene3D" id="1.20.5.5270">
    <property type="match status" value="1"/>
</dbReference>
<comment type="induction">
    <text evidence="9">By heat shock.</text>
</comment>